<proteinExistence type="predicted"/>
<evidence type="ECO:0000313" key="1">
    <source>
        <dbReference type="EMBL" id="QUC18362.1"/>
    </source>
</evidence>
<dbReference type="AlphaFoldDB" id="A0A8E5MG01"/>
<evidence type="ECO:0000313" key="2">
    <source>
        <dbReference type="Proteomes" id="UP000027002"/>
    </source>
</evidence>
<dbReference type="RefSeq" id="XP_042996035.1">
    <property type="nucleotide sequence ID" value="XM_043140101.1"/>
</dbReference>
<keyword evidence="2" id="KW-1185">Reference proteome</keyword>
<name>A0A8E5MG01_USTVR</name>
<dbReference type="GeneID" id="66063381"/>
<dbReference type="EMBL" id="CP072754">
    <property type="protein sequence ID" value="QUC18362.1"/>
    <property type="molecule type" value="Genomic_DNA"/>
</dbReference>
<dbReference type="OrthoDB" id="4960792at2759"/>
<reference evidence="1" key="1">
    <citation type="submission" date="2020-03" db="EMBL/GenBank/DDBJ databases">
        <title>A mixture of massive structural variations and highly conserved coding sequences in Ustilaginoidea virens genome.</title>
        <authorList>
            <person name="Zhang K."/>
            <person name="Zhao Z."/>
            <person name="Zhang Z."/>
            <person name="Li Y."/>
            <person name="Hsiang T."/>
            <person name="Sun W."/>
        </authorList>
    </citation>
    <scope>NUCLEOTIDE SEQUENCE</scope>
    <source>
        <strain evidence="1">UV-8b</strain>
    </source>
</reference>
<dbReference type="Proteomes" id="UP000027002">
    <property type="component" value="Chromosome 2"/>
</dbReference>
<protein>
    <submittedName>
        <fullName evidence="1">Uncharacterized protein</fullName>
    </submittedName>
</protein>
<sequence>MATLASRDHQDLINNGLATPAAPDGTVRIHKRRLHQWADAEYAHLPLSPTPPESSEDHFTTIPAARISLATLKYLGFNSERADEIWTRWQNWPLNPIVFLQFVMDHLEDYVWQDVYDEDDDEWFRYMDLCGINEELQKAIMDPEFKSMRLMETCLYWLKDTMELRYMGLERIEATSREREQALRHSEPRV</sequence>
<dbReference type="KEGG" id="uvi:66063381"/>
<organism evidence="1 2">
    <name type="scientific">Ustilaginoidea virens</name>
    <name type="common">Rice false smut fungus</name>
    <name type="synonym">Villosiclava virens</name>
    <dbReference type="NCBI Taxonomy" id="1159556"/>
    <lineage>
        <taxon>Eukaryota</taxon>
        <taxon>Fungi</taxon>
        <taxon>Dikarya</taxon>
        <taxon>Ascomycota</taxon>
        <taxon>Pezizomycotina</taxon>
        <taxon>Sordariomycetes</taxon>
        <taxon>Hypocreomycetidae</taxon>
        <taxon>Hypocreales</taxon>
        <taxon>Clavicipitaceae</taxon>
        <taxon>Ustilaginoidea</taxon>
    </lineage>
</organism>
<accession>A0A8E5MG01</accession>
<gene>
    <name evidence="1" type="ORF">UV8b_02603</name>
</gene>